<reference evidence="1 2" key="2">
    <citation type="submission" date="2017-09" db="EMBL/GenBank/DDBJ databases">
        <title>Extensive intraspecific genome diversity in a model arbuscular mycorrhizal fungus.</title>
        <authorList>
            <person name="Chen E.C."/>
            <person name="Morin E."/>
            <person name="Beaudet D."/>
            <person name="Noel J."/>
            <person name="Ndikumana S."/>
            <person name="Charron P."/>
            <person name="St-Onge C."/>
            <person name="Giorgi J."/>
            <person name="Grigoriev I.V."/>
            <person name="Roux C."/>
            <person name="Martin F.M."/>
            <person name="Corradi N."/>
        </authorList>
    </citation>
    <scope>NUCLEOTIDE SEQUENCE [LARGE SCALE GENOMIC DNA]</scope>
    <source>
        <strain evidence="1 2">A5</strain>
    </source>
</reference>
<name>A0A2N0Q8G4_9GLOM</name>
<organism evidence="1 2">
    <name type="scientific">Rhizophagus irregularis</name>
    <dbReference type="NCBI Taxonomy" id="588596"/>
    <lineage>
        <taxon>Eukaryota</taxon>
        <taxon>Fungi</taxon>
        <taxon>Fungi incertae sedis</taxon>
        <taxon>Mucoromycota</taxon>
        <taxon>Glomeromycotina</taxon>
        <taxon>Glomeromycetes</taxon>
        <taxon>Glomerales</taxon>
        <taxon>Glomeraceae</taxon>
        <taxon>Rhizophagus</taxon>
    </lineage>
</organism>
<protein>
    <submittedName>
        <fullName evidence="1">Uncharacterized protein</fullName>
    </submittedName>
</protein>
<accession>A0A2N0Q8G4</accession>
<evidence type="ECO:0000313" key="2">
    <source>
        <dbReference type="Proteomes" id="UP000232722"/>
    </source>
</evidence>
<comment type="caution">
    <text evidence="1">The sequence shown here is derived from an EMBL/GenBank/DDBJ whole genome shotgun (WGS) entry which is preliminary data.</text>
</comment>
<gene>
    <name evidence="1" type="ORF">RhiirA5_408253</name>
</gene>
<evidence type="ECO:0000313" key="1">
    <source>
        <dbReference type="EMBL" id="PKC15385.1"/>
    </source>
</evidence>
<sequence>MRDLQKLISFFQLKQFNNNSRLILYQINISLNYSIKVKILEILALKRYTANLYHY</sequence>
<dbReference type="Proteomes" id="UP000232722">
    <property type="component" value="Unassembled WGS sequence"/>
</dbReference>
<dbReference type="EMBL" id="LLXJ01000090">
    <property type="protein sequence ID" value="PKC15385.1"/>
    <property type="molecule type" value="Genomic_DNA"/>
</dbReference>
<dbReference type="AlphaFoldDB" id="A0A2N0Q8G4"/>
<proteinExistence type="predicted"/>
<reference evidence="1 2" key="1">
    <citation type="submission" date="2016-04" db="EMBL/GenBank/DDBJ databases">
        <title>Genome analyses suggest a sexual origin of heterokaryosis in a supposedly ancient asexual fungus.</title>
        <authorList>
            <person name="Ropars J."/>
            <person name="Sedzielewska K."/>
            <person name="Noel J."/>
            <person name="Charron P."/>
            <person name="Farinelli L."/>
            <person name="Marton T."/>
            <person name="Kruger M."/>
            <person name="Pelin A."/>
            <person name="Brachmann A."/>
            <person name="Corradi N."/>
        </authorList>
    </citation>
    <scope>NUCLEOTIDE SEQUENCE [LARGE SCALE GENOMIC DNA]</scope>
    <source>
        <strain evidence="1 2">A5</strain>
    </source>
</reference>